<keyword evidence="2" id="KW-1185">Reference proteome</keyword>
<evidence type="ECO:0000313" key="1">
    <source>
        <dbReference type="EMBL" id="SHN47553.1"/>
    </source>
</evidence>
<organism evidence="1 2">
    <name type="scientific">Cryptosporangium aurantiacum</name>
    <dbReference type="NCBI Taxonomy" id="134849"/>
    <lineage>
        <taxon>Bacteria</taxon>
        <taxon>Bacillati</taxon>
        <taxon>Actinomycetota</taxon>
        <taxon>Actinomycetes</taxon>
        <taxon>Cryptosporangiales</taxon>
        <taxon>Cryptosporangiaceae</taxon>
        <taxon>Cryptosporangium</taxon>
    </lineage>
</organism>
<sequence>MASRWATCGDMVSTHGLADAGRDVVRPWVLAAWDGFLLVADGADLQRPSGAPGQRGHDLCVQLGLWTEHRAVHDLVTSARSGGQGPPPDVGDVRDAVVAAHLHASRDEVLSALRRRRDAVAIYFTNYDESLDLAPTVSSFGRIPLLSVLVGEAYLLAVTALDLVPCGAPAPSAALLSGGLAALAEVTGALAVDSGLTGSAAFRTPEGGWAFAAHEDGWTVSDLGSRRPGGTVVEGAAADLLGVAAGRLDGRALLATRRLRGQQLSGLLRFAPLADQPSTPGTPLLLLAGF</sequence>
<dbReference type="AlphaFoldDB" id="A0A1M7RMM0"/>
<name>A0A1M7RMM0_9ACTN</name>
<evidence type="ECO:0000313" key="2">
    <source>
        <dbReference type="Proteomes" id="UP000184440"/>
    </source>
</evidence>
<reference evidence="1 2" key="1">
    <citation type="submission" date="2016-11" db="EMBL/GenBank/DDBJ databases">
        <authorList>
            <person name="Jaros S."/>
            <person name="Januszkiewicz K."/>
            <person name="Wedrychowicz H."/>
        </authorList>
    </citation>
    <scope>NUCLEOTIDE SEQUENCE [LARGE SCALE GENOMIC DNA]</scope>
    <source>
        <strain evidence="1 2">DSM 46144</strain>
    </source>
</reference>
<accession>A0A1M7RMM0</accession>
<dbReference type="Proteomes" id="UP000184440">
    <property type="component" value="Unassembled WGS sequence"/>
</dbReference>
<proteinExistence type="predicted"/>
<dbReference type="EMBL" id="FRCS01000025">
    <property type="protein sequence ID" value="SHN47553.1"/>
    <property type="molecule type" value="Genomic_DNA"/>
</dbReference>
<gene>
    <name evidence="1" type="ORF">SAMN05443668_12513</name>
</gene>
<protein>
    <submittedName>
        <fullName evidence="1">Uncharacterized protein</fullName>
    </submittedName>
</protein>